<dbReference type="InterPro" id="IPR027051">
    <property type="entry name" value="XdhC_Rossmann_dom"/>
</dbReference>
<dbReference type="NCBIfam" id="TIGR02964">
    <property type="entry name" value="xanthine_xdhC"/>
    <property type="match status" value="1"/>
</dbReference>
<dbReference type="InterPro" id="IPR003777">
    <property type="entry name" value="XdhC_CoxI"/>
</dbReference>
<feature type="domain" description="XdhC Rossmann" evidence="2">
    <location>
        <begin position="120"/>
        <end position="261"/>
    </location>
</feature>
<dbReference type="InterPro" id="IPR052698">
    <property type="entry name" value="MoCofactor_Util/Proc"/>
</dbReference>
<keyword evidence="4" id="KW-1185">Reference proteome</keyword>
<evidence type="ECO:0000259" key="2">
    <source>
        <dbReference type="Pfam" id="PF13478"/>
    </source>
</evidence>
<dbReference type="PANTHER" id="PTHR30388:SF6">
    <property type="entry name" value="XANTHINE DEHYDROGENASE SUBUNIT A-RELATED"/>
    <property type="match status" value="1"/>
</dbReference>
<dbReference type="Pfam" id="PF02625">
    <property type="entry name" value="XdhC_CoxI"/>
    <property type="match status" value="1"/>
</dbReference>
<dbReference type="PANTHER" id="PTHR30388">
    <property type="entry name" value="ALDEHYDE OXIDOREDUCTASE MOLYBDENUM COFACTOR ASSEMBLY PROTEIN"/>
    <property type="match status" value="1"/>
</dbReference>
<dbReference type="Pfam" id="PF13478">
    <property type="entry name" value="XdhC_C"/>
    <property type="match status" value="1"/>
</dbReference>
<accession>A0A511XD71</accession>
<evidence type="ECO:0000313" key="4">
    <source>
        <dbReference type="Proteomes" id="UP000321635"/>
    </source>
</evidence>
<comment type="caution">
    <text evidence="3">The sequence shown here is derived from an EMBL/GenBank/DDBJ whole genome shotgun (WGS) entry which is preliminary data.</text>
</comment>
<dbReference type="Gene3D" id="3.40.50.720">
    <property type="entry name" value="NAD(P)-binding Rossmann-like Domain"/>
    <property type="match status" value="1"/>
</dbReference>
<reference evidence="3 4" key="1">
    <citation type="submission" date="2019-07" db="EMBL/GenBank/DDBJ databases">
        <title>Whole genome shotgun sequence of Acetobacter nitrogenifigens NBRC 105050.</title>
        <authorList>
            <person name="Hosoyama A."/>
            <person name="Uohara A."/>
            <person name="Ohji S."/>
            <person name="Ichikawa N."/>
        </authorList>
    </citation>
    <scope>NUCLEOTIDE SEQUENCE [LARGE SCALE GENOMIC DNA]</scope>
    <source>
        <strain evidence="3 4">NBRC 105050</strain>
    </source>
</reference>
<dbReference type="InterPro" id="IPR014308">
    <property type="entry name" value="Xanthine_DH_XdhC"/>
</dbReference>
<dbReference type="OrthoDB" id="61481at2"/>
<evidence type="ECO:0000313" key="3">
    <source>
        <dbReference type="EMBL" id="GEN60907.1"/>
    </source>
</evidence>
<protein>
    <submittedName>
        <fullName evidence="3">Xanthine dehydrogenase accessory protein XdhC</fullName>
    </submittedName>
</protein>
<evidence type="ECO:0000259" key="1">
    <source>
        <dbReference type="Pfam" id="PF02625"/>
    </source>
</evidence>
<proteinExistence type="predicted"/>
<dbReference type="AlphaFoldDB" id="A0A511XD71"/>
<gene>
    <name evidence="3" type="ORF">ANI02nite_27910</name>
</gene>
<dbReference type="Proteomes" id="UP000321635">
    <property type="component" value="Unassembled WGS sequence"/>
</dbReference>
<organism evidence="3 4">
    <name type="scientific">Acetobacter nitrogenifigens DSM 23921 = NBRC 105050</name>
    <dbReference type="NCBI Taxonomy" id="1120919"/>
    <lineage>
        <taxon>Bacteria</taxon>
        <taxon>Pseudomonadati</taxon>
        <taxon>Pseudomonadota</taxon>
        <taxon>Alphaproteobacteria</taxon>
        <taxon>Acetobacterales</taxon>
        <taxon>Acetobacteraceae</taxon>
        <taxon>Acetobacter</taxon>
    </lineage>
</organism>
<dbReference type="STRING" id="1120919.GCA_000429165_02933"/>
<name>A0A511XD71_9PROT</name>
<dbReference type="RefSeq" id="WP_026398523.1">
    <property type="nucleotide sequence ID" value="NZ_AUBI01000013.1"/>
</dbReference>
<feature type="domain" description="XdhC- CoxI" evidence="1">
    <location>
        <begin position="11"/>
        <end position="67"/>
    </location>
</feature>
<sequence length="275" mass="29662">MDEQLAALRRWRDASRPVACVTIMRAQGSSPREAGAFMLVNADSTSGTIGGGELEWRATSAAREALCSDVGPRTLSVPLGPEIGQCCGGRVDLRIERLDANGFDALERSLLQERARRPTLILFGAGHVGRALASSLSALPLRLIWADSRSEEFGTIPQGVEIEDTGDWERIVADAPSGSGALVLTHSHALDALIVAALLERGDFAYVGMIGSVTKRRQFESSFREIGLSDERIVTLVCPIGDRGVRDKRPEVIAALVTAEIVERLLHAQLLERAL</sequence>
<dbReference type="EMBL" id="BJYF01000022">
    <property type="protein sequence ID" value="GEN60907.1"/>
    <property type="molecule type" value="Genomic_DNA"/>
</dbReference>